<sequence>MLLLRPLVDHIAKNLRWYSKNHYEILKVNRNATTQEIKDSFVKLSKELHPDKRPNDPSSHSNFVELNEAYRVLSKFKSRQMYDNELDRHFTRSRPEQPQQSVDDDVLSWQDDLMREFYEQYKRRQYEDQRFYGRGSQKDPIPEVQKNRIKHDTTRSQRNIILWFASACFTFYIKFMDPHF</sequence>
<proteinExistence type="predicted"/>
<keyword evidence="3" id="KW-1185">Reference proteome</keyword>
<accession>T1J975</accession>
<dbReference type="PANTHER" id="PTHR44825:SF1">
    <property type="entry name" value="DNAJ HOMOLOG SUBFAMILY C MEMBER 4"/>
    <property type="match status" value="1"/>
</dbReference>
<dbReference type="Gene3D" id="1.10.287.110">
    <property type="entry name" value="DnaJ domain"/>
    <property type="match status" value="1"/>
</dbReference>
<dbReference type="PRINTS" id="PR00625">
    <property type="entry name" value="JDOMAIN"/>
</dbReference>
<dbReference type="AlphaFoldDB" id="T1J975"/>
<dbReference type="EMBL" id="JH431970">
    <property type="status" value="NOT_ANNOTATED_CDS"/>
    <property type="molecule type" value="Genomic_DNA"/>
</dbReference>
<dbReference type="InterPro" id="IPR036869">
    <property type="entry name" value="J_dom_sf"/>
</dbReference>
<organism evidence="2 3">
    <name type="scientific">Strigamia maritima</name>
    <name type="common">European centipede</name>
    <name type="synonym">Geophilus maritimus</name>
    <dbReference type="NCBI Taxonomy" id="126957"/>
    <lineage>
        <taxon>Eukaryota</taxon>
        <taxon>Metazoa</taxon>
        <taxon>Ecdysozoa</taxon>
        <taxon>Arthropoda</taxon>
        <taxon>Myriapoda</taxon>
        <taxon>Chilopoda</taxon>
        <taxon>Pleurostigmophora</taxon>
        <taxon>Geophilomorpha</taxon>
        <taxon>Linotaeniidae</taxon>
        <taxon>Strigamia</taxon>
    </lineage>
</organism>
<protein>
    <recommendedName>
        <fullName evidence="1">J domain-containing protein</fullName>
    </recommendedName>
</protein>
<feature type="domain" description="J" evidence="1">
    <location>
        <begin position="21"/>
        <end position="86"/>
    </location>
</feature>
<name>T1J975_STRMM</name>
<dbReference type="PANTHER" id="PTHR44825">
    <property type="match status" value="1"/>
</dbReference>
<dbReference type="Proteomes" id="UP000014500">
    <property type="component" value="Unassembled WGS sequence"/>
</dbReference>
<dbReference type="CDD" id="cd06257">
    <property type="entry name" value="DnaJ"/>
    <property type="match status" value="1"/>
</dbReference>
<dbReference type="STRING" id="126957.T1J975"/>
<evidence type="ECO:0000313" key="2">
    <source>
        <dbReference type="EnsemblMetazoa" id="SMAR010266-PA"/>
    </source>
</evidence>
<evidence type="ECO:0000259" key="1">
    <source>
        <dbReference type="PROSITE" id="PS50076"/>
    </source>
</evidence>
<reference evidence="2" key="2">
    <citation type="submission" date="2015-02" db="UniProtKB">
        <authorList>
            <consortium name="EnsemblMetazoa"/>
        </authorList>
    </citation>
    <scope>IDENTIFICATION</scope>
</reference>
<reference evidence="3" key="1">
    <citation type="submission" date="2011-05" db="EMBL/GenBank/DDBJ databases">
        <authorList>
            <person name="Richards S.R."/>
            <person name="Qu J."/>
            <person name="Jiang H."/>
            <person name="Jhangiani S.N."/>
            <person name="Agravi P."/>
            <person name="Goodspeed R."/>
            <person name="Gross S."/>
            <person name="Mandapat C."/>
            <person name="Jackson L."/>
            <person name="Mathew T."/>
            <person name="Pu L."/>
            <person name="Thornton R."/>
            <person name="Saada N."/>
            <person name="Wilczek-Boney K.B."/>
            <person name="Lee S."/>
            <person name="Kovar C."/>
            <person name="Wu Y."/>
            <person name="Scherer S.E."/>
            <person name="Worley K.C."/>
            <person name="Muzny D.M."/>
            <person name="Gibbs R."/>
        </authorList>
    </citation>
    <scope>NUCLEOTIDE SEQUENCE</scope>
    <source>
        <strain evidence="3">Brora</strain>
    </source>
</reference>
<dbReference type="SMART" id="SM00271">
    <property type="entry name" value="DnaJ"/>
    <property type="match status" value="1"/>
</dbReference>
<dbReference type="Pfam" id="PF00226">
    <property type="entry name" value="DnaJ"/>
    <property type="match status" value="1"/>
</dbReference>
<dbReference type="SUPFAM" id="SSF46565">
    <property type="entry name" value="Chaperone J-domain"/>
    <property type="match status" value="1"/>
</dbReference>
<evidence type="ECO:0000313" key="3">
    <source>
        <dbReference type="Proteomes" id="UP000014500"/>
    </source>
</evidence>
<dbReference type="HOGENOM" id="CLU_1498149_0_0_1"/>
<dbReference type="eggNOG" id="KOG0713">
    <property type="taxonomic scope" value="Eukaryota"/>
</dbReference>
<dbReference type="EnsemblMetazoa" id="SMAR010266-RA">
    <property type="protein sequence ID" value="SMAR010266-PA"/>
    <property type="gene ID" value="SMAR010266"/>
</dbReference>
<dbReference type="PhylomeDB" id="T1J975"/>
<dbReference type="InterPro" id="IPR001623">
    <property type="entry name" value="DnaJ_domain"/>
</dbReference>
<dbReference type="PROSITE" id="PS50076">
    <property type="entry name" value="DNAJ_2"/>
    <property type="match status" value="1"/>
</dbReference>
<dbReference type="InterPro" id="IPR052763">
    <property type="entry name" value="DnaJ_C4"/>
</dbReference>